<evidence type="ECO:0000256" key="3">
    <source>
        <dbReference type="ARBA" id="ARBA00009785"/>
    </source>
</evidence>
<dbReference type="InterPro" id="IPR011993">
    <property type="entry name" value="PH-like_dom_sf"/>
</dbReference>
<keyword evidence="5" id="KW-0597">Phosphoprotein</keyword>
<feature type="region of interest" description="Disordered" evidence="10">
    <location>
        <begin position="158"/>
        <end position="198"/>
    </location>
</feature>
<name>A0A8T0EGY1_ARGBR</name>
<dbReference type="InterPro" id="IPR000697">
    <property type="entry name" value="WH1/EVH1_dom"/>
</dbReference>
<reference evidence="12" key="2">
    <citation type="submission" date="2020-06" db="EMBL/GenBank/DDBJ databases">
        <authorList>
            <person name="Sheffer M."/>
        </authorList>
    </citation>
    <scope>NUCLEOTIDE SEQUENCE</scope>
</reference>
<evidence type="ECO:0000256" key="2">
    <source>
        <dbReference type="ARBA" id="ARBA00004510"/>
    </source>
</evidence>
<reference evidence="12" key="1">
    <citation type="journal article" date="2020" name="bioRxiv">
        <title>Chromosome-level reference genome of the European wasp spider Argiope bruennichi: a resource for studies on range expansion and evolutionary adaptation.</title>
        <authorList>
            <person name="Sheffer M.M."/>
            <person name="Hoppe A."/>
            <person name="Krehenwinkel H."/>
            <person name="Uhl G."/>
            <person name="Kuss A.W."/>
            <person name="Jensen L."/>
            <person name="Jensen C."/>
            <person name="Gillespie R.G."/>
            <person name="Hoff K.J."/>
            <person name="Prost S."/>
        </authorList>
    </citation>
    <scope>NUCLEOTIDE SEQUENCE</scope>
</reference>
<dbReference type="GO" id="GO:0017124">
    <property type="term" value="F:SH3 domain binding"/>
    <property type="evidence" value="ECO:0007669"/>
    <property type="project" value="UniProtKB-KW"/>
</dbReference>
<dbReference type="GO" id="GO:0030027">
    <property type="term" value="C:lamellipodium"/>
    <property type="evidence" value="ECO:0007669"/>
    <property type="project" value="UniProtKB-SubCell"/>
</dbReference>
<dbReference type="GO" id="GO:0030054">
    <property type="term" value="C:cell junction"/>
    <property type="evidence" value="ECO:0007669"/>
    <property type="project" value="UniProtKB-ARBA"/>
</dbReference>
<protein>
    <submittedName>
        <fullName evidence="12">Protein enabled like protein</fullName>
    </submittedName>
</protein>
<keyword evidence="6" id="KW-0729">SH3-binding</keyword>
<evidence type="ECO:0000313" key="12">
    <source>
        <dbReference type="EMBL" id="KAF8773040.1"/>
    </source>
</evidence>
<dbReference type="Pfam" id="PF00568">
    <property type="entry name" value="WH1"/>
    <property type="match status" value="1"/>
</dbReference>
<evidence type="ECO:0000313" key="13">
    <source>
        <dbReference type="Proteomes" id="UP000807504"/>
    </source>
</evidence>
<evidence type="ECO:0000256" key="5">
    <source>
        <dbReference type="ARBA" id="ARBA00022553"/>
    </source>
</evidence>
<keyword evidence="7" id="KW-0009">Actin-binding</keyword>
<dbReference type="PANTHER" id="PTHR11202:SF22">
    <property type="entry name" value="PROTEIN ENABLED"/>
    <property type="match status" value="1"/>
</dbReference>
<keyword evidence="13" id="KW-1185">Reference proteome</keyword>
<comment type="subcellular location">
    <subcellularLocation>
        <location evidence="2">Cell projection</location>
        <location evidence="2">Lamellipodium</location>
    </subcellularLocation>
    <subcellularLocation>
        <location evidence="1">Cytoplasm</location>
        <location evidence="1">Cytoskeleton</location>
    </subcellularLocation>
</comment>
<feature type="region of interest" description="Disordered" evidence="10">
    <location>
        <begin position="111"/>
        <end position="131"/>
    </location>
</feature>
<dbReference type="EMBL" id="JABXBU010002227">
    <property type="protein sequence ID" value="KAF8773040.1"/>
    <property type="molecule type" value="Genomic_DNA"/>
</dbReference>
<dbReference type="PANTHER" id="PTHR11202">
    <property type="entry name" value="SPROUTY-RELATED, EVH1 DOMAIN-CONTAINING PROTEIN FAMILY MEMBER"/>
    <property type="match status" value="1"/>
</dbReference>
<dbReference type="SUPFAM" id="SSF50729">
    <property type="entry name" value="PH domain-like"/>
    <property type="match status" value="1"/>
</dbReference>
<keyword evidence="4" id="KW-0963">Cytoplasm</keyword>
<feature type="compositionally biased region" description="Low complexity" evidence="10">
    <location>
        <begin position="165"/>
        <end position="179"/>
    </location>
</feature>
<accession>A0A8T0EGY1</accession>
<evidence type="ECO:0000256" key="6">
    <source>
        <dbReference type="ARBA" id="ARBA00023036"/>
    </source>
</evidence>
<evidence type="ECO:0000256" key="1">
    <source>
        <dbReference type="ARBA" id="ARBA00004245"/>
    </source>
</evidence>
<proteinExistence type="inferred from homology"/>
<dbReference type="Proteomes" id="UP000807504">
    <property type="component" value="Unassembled WGS sequence"/>
</dbReference>
<dbReference type="GO" id="GO:0005829">
    <property type="term" value="C:cytosol"/>
    <property type="evidence" value="ECO:0007669"/>
    <property type="project" value="UniProtKB-ARBA"/>
</dbReference>
<dbReference type="SMART" id="SM00461">
    <property type="entry name" value="WH1"/>
    <property type="match status" value="1"/>
</dbReference>
<comment type="caution">
    <text evidence="12">The sequence shown here is derived from an EMBL/GenBank/DDBJ whole genome shotgun (WGS) entry which is preliminary data.</text>
</comment>
<evidence type="ECO:0000256" key="7">
    <source>
        <dbReference type="ARBA" id="ARBA00023203"/>
    </source>
</evidence>
<dbReference type="GO" id="GO:0005856">
    <property type="term" value="C:cytoskeleton"/>
    <property type="evidence" value="ECO:0007669"/>
    <property type="project" value="UniProtKB-SubCell"/>
</dbReference>
<evidence type="ECO:0000259" key="11">
    <source>
        <dbReference type="PROSITE" id="PS50229"/>
    </source>
</evidence>
<dbReference type="AlphaFoldDB" id="A0A8T0EGY1"/>
<evidence type="ECO:0000256" key="8">
    <source>
        <dbReference type="ARBA" id="ARBA00023212"/>
    </source>
</evidence>
<evidence type="ECO:0000256" key="4">
    <source>
        <dbReference type="ARBA" id="ARBA00022490"/>
    </source>
</evidence>
<comment type="similarity">
    <text evidence="3">Belongs to the Ena/VASP family.</text>
</comment>
<dbReference type="FunFam" id="2.30.29.30:FF:000047">
    <property type="entry name" value="vasodilator-stimulated phosphoprotein isoform X2"/>
    <property type="match status" value="1"/>
</dbReference>
<dbReference type="CDD" id="cd01207">
    <property type="entry name" value="EVH1_Ena_VASP-like"/>
    <property type="match status" value="1"/>
</dbReference>
<feature type="domain" description="WH1" evidence="11">
    <location>
        <begin position="1"/>
        <end position="111"/>
    </location>
</feature>
<gene>
    <name evidence="12" type="ORF">HNY73_015735</name>
</gene>
<keyword evidence="8" id="KW-0206">Cytoskeleton</keyword>
<evidence type="ECO:0000256" key="9">
    <source>
        <dbReference type="ARBA" id="ARBA00023273"/>
    </source>
</evidence>
<dbReference type="Gene3D" id="2.30.29.30">
    <property type="entry name" value="Pleckstrin-homology domain (PH domain)/Phosphotyrosine-binding domain (PTB)"/>
    <property type="match status" value="1"/>
</dbReference>
<organism evidence="12 13">
    <name type="scientific">Argiope bruennichi</name>
    <name type="common">Wasp spider</name>
    <name type="synonym">Aranea bruennichi</name>
    <dbReference type="NCBI Taxonomy" id="94029"/>
    <lineage>
        <taxon>Eukaryota</taxon>
        <taxon>Metazoa</taxon>
        <taxon>Ecdysozoa</taxon>
        <taxon>Arthropoda</taxon>
        <taxon>Chelicerata</taxon>
        <taxon>Arachnida</taxon>
        <taxon>Araneae</taxon>
        <taxon>Araneomorphae</taxon>
        <taxon>Entelegynae</taxon>
        <taxon>Araneoidea</taxon>
        <taxon>Araneidae</taxon>
        <taxon>Argiope</taxon>
    </lineage>
</organism>
<dbReference type="PROSITE" id="PS50229">
    <property type="entry name" value="WH1"/>
    <property type="match status" value="1"/>
</dbReference>
<keyword evidence="9" id="KW-0966">Cell projection</keyword>
<evidence type="ECO:0000256" key="10">
    <source>
        <dbReference type="SAM" id="MobiDB-lite"/>
    </source>
</evidence>
<dbReference type="GO" id="GO:0003779">
    <property type="term" value="F:actin binding"/>
    <property type="evidence" value="ECO:0007669"/>
    <property type="project" value="UniProtKB-KW"/>
</dbReference>
<sequence>MSEQSIASARASVMVYDDTNKKWIPSGSSSGLSKVHIYQHLTNNTFRVVGRKLQDHEVVINASILKGLKYNQATPTFHQWRDNKQVYGLNFSSRDDAEAFAVAMLRTLEAVNQNSSSSRPPPPPPMNSQPVYQSISGDMEMNNIDQKWSDNGMSHQVQYGSNAVNGSQMNNMNSGSPSNTLHRSAAPKRAHCPPNHQNSTRLKRMLHLLLHHPLHHLLHL</sequence>